<evidence type="ECO:0000256" key="4">
    <source>
        <dbReference type="ARBA" id="ARBA00022801"/>
    </source>
</evidence>
<evidence type="ECO:0000313" key="6">
    <source>
        <dbReference type="EMBL" id="QLI64469.1"/>
    </source>
</evidence>
<dbReference type="PROSITE" id="PS00759">
    <property type="entry name" value="ARGE_DAPE_CPG2_2"/>
    <property type="match status" value="1"/>
</dbReference>
<evidence type="ECO:0000256" key="2">
    <source>
        <dbReference type="ARBA" id="ARBA00022670"/>
    </source>
</evidence>
<dbReference type="GO" id="GO:0006508">
    <property type="term" value="P:proteolysis"/>
    <property type="evidence" value="ECO:0007669"/>
    <property type="project" value="UniProtKB-KW"/>
</dbReference>
<dbReference type="OrthoDB" id="7832001at2759"/>
<keyword evidence="7" id="KW-1185">Reference proteome</keyword>
<keyword evidence="4" id="KW-0378">Hydrolase</keyword>
<dbReference type="Gene3D" id="3.40.630.10">
    <property type="entry name" value="Zn peptidases"/>
    <property type="match status" value="1"/>
</dbReference>
<dbReference type="PANTHER" id="PTHR43270">
    <property type="entry name" value="BETA-ALA-HIS DIPEPTIDASE"/>
    <property type="match status" value="1"/>
</dbReference>
<dbReference type="Pfam" id="PF07687">
    <property type="entry name" value="M20_dimer"/>
    <property type="match status" value="1"/>
</dbReference>
<dbReference type="InterPro" id="IPR002933">
    <property type="entry name" value="Peptidase_M20"/>
</dbReference>
<evidence type="ECO:0000256" key="1">
    <source>
        <dbReference type="ARBA" id="ARBA00006247"/>
    </source>
</evidence>
<evidence type="ECO:0000259" key="5">
    <source>
        <dbReference type="Pfam" id="PF07687"/>
    </source>
</evidence>
<dbReference type="InterPro" id="IPR011650">
    <property type="entry name" value="Peptidase_M20_dimer"/>
</dbReference>
<dbReference type="Proteomes" id="UP000510686">
    <property type="component" value="Chromosome 1"/>
</dbReference>
<dbReference type="InterPro" id="IPR051458">
    <property type="entry name" value="Cyt/Met_Dipeptidase"/>
</dbReference>
<feature type="domain" description="Peptidase M20 dimerisation" evidence="5">
    <location>
        <begin position="217"/>
        <end position="366"/>
    </location>
</feature>
<dbReference type="Gene3D" id="3.30.70.360">
    <property type="match status" value="1"/>
</dbReference>
<dbReference type="AlphaFoldDB" id="A0A7D5Z226"/>
<accession>A0A7D5Z226</accession>
<keyword evidence="3" id="KW-0479">Metal-binding</keyword>
<dbReference type="SUPFAM" id="SSF53187">
    <property type="entry name" value="Zn-dependent exopeptidases"/>
    <property type="match status" value="1"/>
</dbReference>
<dbReference type="KEGG" id="mbrn:26238782"/>
<sequence>MAPQLDSYFKQVDDSANHFIERLRKAVAIPSISAEDARRPDVVRMGEWLAGELKSLGAEVELRPLGKQPHKEHLDLPPVVLARYGNDKNKRTILVYGHYDVQPAEKSDGWATEPFELSVDDKGRMFGRGSTDDKGPVLGWLNAIEAHQKAGIDFPVNLLMCFEGMEEYGSEGLEEFIQAEAKKYFADTDAVCISDNYWLGTEKPCLTYGLRGCNYYSVEVSGPGADLHSGVFGGTAQEPMTDLVRILGSLVDTNGKIQIPGIMEQVAPITKEEEGLYDGISFTMDNIFESLGSKTTIHDDKKNTLMARWRYPSLSVHGVEGAFSSPGAKTVIPAKVIGKFSIRTVPNMDIDTTNNCVYKYVEEQFAKLNSKNTMKVYAQHTGKWWAASPKHWNFSAAAKATERVWGVQPDFTREGGSIPVTLTFEEATGKNVLLLPMGSSTDGAHSINEKLDKRNYIEGIKLLGAYLHYVAEEPQTVLDEFVPDRLCASLTGCIIGRCASQIDIQNSTTPLSASGSRQNGPETQHYQHLSNTAGLPKFLAAKFELYLSPTAVDAWLVVDGFIKSSRLGRLVDTDNTLQQPAGTWPGRQTPNFGAFLIAQRPRYPSLHDLLDGSGPHIANHLERLYGPLWKGLPGRAATPAG</sequence>
<dbReference type="EMBL" id="CP058932">
    <property type="protein sequence ID" value="QLI64469.1"/>
    <property type="molecule type" value="Genomic_DNA"/>
</dbReference>
<dbReference type="GeneID" id="26238782"/>
<dbReference type="GO" id="GO:0046872">
    <property type="term" value="F:metal ion binding"/>
    <property type="evidence" value="ECO:0007669"/>
    <property type="project" value="UniProtKB-KW"/>
</dbReference>
<protein>
    <submittedName>
        <fullName evidence="6">Cys-Gly metallodipeptidase</fullName>
    </submittedName>
</protein>
<dbReference type="PANTHER" id="PTHR43270:SF4">
    <property type="entry name" value="CARNOSINE DIPEPTIDASE 2, ISOFORM A"/>
    <property type="match status" value="1"/>
</dbReference>
<name>A0A7D5Z226_9HYPO</name>
<keyword evidence="2" id="KW-0645">Protease</keyword>
<reference evidence="6 7" key="1">
    <citation type="submission" date="2020-07" db="EMBL/GenBank/DDBJ databases">
        <title>Telomere length de novo assembly of all 7 chromosomes of the fungus, Metarhizium brunneum, using a novel assembly pipeline.</title>
        <authorList>
            <person name="Saud z."/>
            <person name="Kortsinoglou A."/>
            <person name="Kouvelis V.N."/>
            <person name="Butt T.M."/>
        </authorList>
    </citation>
    <scope>NUCLEOTIDE SEQUENCE [LARGE SCALE GENOMIC DNA]</scope>
    <source>
        <strain evidence="6 7">4556</strain>
    </source>
</reference>
<dbReference type="GO" id="GO:0008233">
    <property type="term" value="F:peptidase activity"/>
    <property type="evidence" value="ECO:0007669"/>
    <property type="project" value="UniProtKB-KW"/>
</dbReference>
<dbReference type="CDD" id="cd05676">
    <property type="entry name" value="M20_dipept_like_CNDP"/>
    <property type="match status" value="1"/>
</dbReference>
<evidence type="ECO:0000256" key="3">
    <source>
        <dbReference type="ARBA" id="ARBA00022723"/>
    </source>
</evidence>
<dbReference type="Pfam" id="PF01546">
    <property type="entry name" value="Peptidase_M20"/>
    <property type="match status" value="1"/>
</dbReference>
<evidence type="ECO:0000313" key="7">
    <source>
        <dbReference type="Proteomes" id="UP000510686"/>
    </source>
</evidence>
<comment type="similarity">
    <text evidence="1">Belongs to the peptidase M20A family.</text>
</comment>
<gene>
    <name evidence="6" type="primary">dug1</name>
    <name evidence="6" type="ORF">G6M90_00g011840</name>
</gene>
<organism evidence="6 7">
    <name type="scientific">Metarhizium brunneum</name>
    <dbReference type="NCBI Taxonomy" id="500148"/>
    <lineage>
        <taxon>Eukaryota</taxon>
        <taxon>Fungi</taxon>
        <taxon>Dikarya</taxon>
        <taxon>Ascomycota</taxon>
        <taxon>Pezizomycotina</taxon>
        <taxon>Sordariomycetes</taxon>
        <taxon>Hypocreomycetidae</taxon>
        <taxon>Hypocreales</taxon>
        <taxon>Clavicipitaceae</taxon>
        <taxon>Metarhizium</taxon>
    </lineage>
</organism>
<dbReference type="InterPro" id="IPR001261">
    <property type="entry name" value="ArgE/DapE_CS"/>
</dbReference>
<dbReference type="RefSeq" id="XP_014549338.2">
    <property type="nucleotide sequence ID" value="XM_014693852.2"/>
</dbReference>
<proteinExistence type="inferred from homology"/>